<accession>A0ACC7MJM1</accession>
<gene>
    <name evidence="1" type="ORF">QPK29_029130</name>
</gene>
<protein>
    <submittedName>
        <fullName evidence="1">Uncharacterized protein</fullName>
    </submittedName>
</protein>
<evidence type="ECO:0000313" key="1">
    <source>
        <dbReference type="EMBL" id="MFJ1471804.1"/>
    </source>
</evidence>
<name>A0ACC7MJM1_9BURK</name>
<sequence length="109" mass="12224">MNQNDQPLSFNQEAHMAHIRIDDLRVERTLDARAMARVRGGDGAAWCFGWIQAYLPEQLRASPVINFYQINNYADQMINQFQTVSVSSSAPNSVVTVGVDERSTNNGHV</sequence>
<evidence type="ECO:0000313" key="2">
    <source>
        <dbReference type="Proteomes" id="UP001168096"/>
    </source>
</evidence>
<organism evidence="1 2">
    <name type="scientific">Massilia orientalis</name>
    <dbReference type="NCBI Taxonomy" id="3050128"/>
    <lineage>
        <taxon>Bacteria</taxon>
        <taxon>Pseudomonadati</taxon>
        <taxon>Pseudomonadota</taxon>
        <taxon>Betaproteobacteria</taxon>
        <taxon>Burkholderiales</taxon>
        <taxon>Oxalobacteraceae</taxon>
        <taxon>Telluria group</taxon>
        <taxon>Massilia</taxon>
    </lineage>
</organism>
<dbReference type="EMBL" id="JASNRB020000027">
    <property type="protein sequence ID" value="MFJ1471804.1"/>
    <property type="molecule type" value="Genomic_DNA"/>
</dbReference>
<dbReference type="Proteomes" id="UP001168096">
    <property type="component" value="Unassembled WGS sequence"/>
</dbReference>
<keyword evidence="2" id="KW-1185">Reference proteome</keyword>
<reference evidence="1" key="1">
    <citation type="submission" date="2024-11" db="EMBL/GenBank/DDBJ databases">
        <title>Description of Massilia orientalis sp. nov., isolated from rhizosphere soil of Ageratina adenophora.</title>
        <authorList>
            <person name="Wang Y."/>
        </authorList>
    </citation>
    <scope>NUCLEOTIDE SEQUENCE</scope>
    <source>
        <strain evidence="1">YIM B02787</strain>
    </source>
</reference>
<comment type="caution">
    <text evidence="1">The sequence shown here is derived from an EMBL/GenBank/DDBJ whole genome shotgun (WGS) entry which is preliminary data.</text>
</comment>
<proteinExistence type="predicted"/>